<name>A0A9Q3IN88_9BASI</name>
<keyword evidence="2" id="KW-1185">Reference proteome</keyword>
<protein>
    <submittedName>
        <fullName evidence="1">Uncharacterized protein</fullName>
    </submittedName>
</protein>
<organism evidence="1 2">
    <name type="scientific">Austropuccinia psidii MF-1</name>
    <dbReference type="NCBI Taxonomy" id="1389203"/>
    <lineage>
        <taxon>Eukaryota</taxon>
        <taxon>Fungi</taxon>
        <taxon>Dikarya</taxon>
        <taxon>Basidiomycota</taxon>
        <taxon>Pucciniomycotina</taxon>
        <taxon>Pucciniomycetes</taxon>
        <taxon>Pucciniales</taxon>
        <taxon>Sphaerophragmiaceae</taxon>
        <taxon>Austropuccinia</taxon>
    </lineage>
</organism>
<dbReference type="Proteomes" id="UP000765509">
    <property type="component" value="Unassembled WGS sequence"/>
</dbReference>
<comment type="caution">
    <text evidence="1">The sequence shown here is derived from an EMBL/GenBank/DDBJ whole genome shotgun (WGS) entry which is preliminary data.</text>
</comment>
<proteinExistence type="predicted"/>
<dbReference type="EMBL" id="AVOT02051613">
    <property type="protein sequence ID" value="MBW0546610.1"/>
    <property type="molecule type" value="Genomic_DNA"/>
</dbReference>
<dbReference type="AlphaFoldDB" id="A0A9Q3IN88"/>
<evidence type="ECO:0000313" key="2">
    <source>
        <dbReference type="Proteomes" id="UP000765509"/>
    </source>
</evidence>
<accession>A0A9Q3IN88</accession>
<sequence>MWAYLSLSFSPSLMGDRFAQVPNNHKMTIEAHEPQYSTYGLWKAPEALSSGPEKIPLNSREDPFLSYGPHTARTRYVAYMVLYTIMHHVSSEIQWLIFQGPIMPFHNQFPKSTTLFQRKTSVSQSFNPWWLSEDHSRTSIIWPFRCWLAHFKSIPPRENWPEILKGKSQEFFNHQISCQGIKHSRIPWTAQLVYTGGIQVICMALAHLGQFIFHCGDSRHTDHFSRWKDLY</sequence>
<reference evidence="1" key="1">
    <citation type="submission" date="2021-03" db="EMBL/GenBank/DDBJ databases">
        <title>Draft genome sequence of rust myrtle Austropuccinia psidii MF-1, a brazilian biotype.</title>
        <authorList>
            <person name="Quecine M.C."/>
            <person name="Pachon D.M.R."/>
            <person name="Bonatelli M.L."/>
            <person name="Correr F.H."/>
            <person name="Franceschini L.M."/>
            <person name="Leite T.F."/>
            <person name="Margarido G.R.A."/>
            <person name="Almeida C.A."/>
            <person name="Ferrarezi J.A."/>
            <person name="Labate C.A."/>
        </authorList>
    </citation>
    <scope>NUCLEOTIDE SEQUENCE</scope>
    <source>
        <strain evidence="1">MF-1</strain>
    </source>
</reference>
<gene>
    <name evidence="1" type="ORF">O181_086325</name>
</gene>
<evidence type="ECO:0000313" key="1">
    <source>
        <dbReference type="EMBL" id="MBW0546610.1"/>
    </source>
</evidence>